<comment type="caution">
    <text evidence="1">The sequence shown here is derived from an EMBL/GenBank/DDBJ whole genome shotgun (WGS) entry which is preliminary data.</text>
</comment>
<feature type="non-terminal residue" evidence="1">
    <location>
        <position position="1"/>
    </location>
</feature>
<proteinExistence type="predicted"/>
<dbReference type="Proteomes" id="UP000485058">
    <property type="component" value="Unassembled WGS sequence"/>
</dbReference>
<evidence type="ECO:0000313" key="1">
    <source>
        <dbReference type="EMBL" id="GFH09231.1"/>
    </source>
</evidence>
<accession>A0A699YIC9</accession>
<dbReference type="EMBL" id="BLLF01000218">
    <property type="protein sequence ID" value="GFH09231.1"/>
    <property type="molecule type" value="Genomic_DNA"/>
</dbReference>
<sequence>MDSQANFQSLVSDLVAAIKNVGGPAAGAGGAVGHMGLA</sequence>
<organism evidence="1 2">
    <name type="scientific">Haematococcus lacustris</name>
    <name type="common">Green alga</name>
    <name type="synonym">Haematococcus pluvialis</name>
    <dbReference type="NCBI Taxonomy" id="44745"/>
    <lineage>
        <taxon>Eukaryota</taxon>
        <taxon>Viridiplantae</taxon>
        <taxon>Chlorophyta</taxon>
        <taxon>core chlorophytes</taxon>
        <taxon>Chlorophyceae</taxon>
        <taxon>CS clade</taxon>
        <taxon>Chlamydomonadales</taxon>
        <taxon>Haematococcaceae</taxon>
        <taxon>Haematococcus</taxon>
    </lineage>
</organism>
<evidence type="ECO:0000313" key="2">
    <source>
        <dbReference type="Proteomes" id="UP000485058"/>
    </source>
</evidence>
<name>A0A699YIC9_HAELA</name>
<reference evidence="1 2" key="1">
    <citation type="submission" date="2020-02" db="EMBL/GenBank/DDBJ databases">
        <title>Draft genome sequence of Haematococcus lacustris strain NIES-144.</title>
        <authorList>
            <person name="Morimoto D."/>
            <person name="Nakagawa S."/>
            <person name="Yoshida T."/>
            <person name="Sawayama S."/>
        </authorList>
    </citation>
    <scope>NUCLEOTIDE SEQUENCE [LARGE SCALE GENOMIC DNA]</scope>
    <source>
        <strain evidence="1 2">NIES-144</strain>
    </source>
</reference>
<protein>
    <submittedName>
        <fullName evidence="1">Uncharacterized protein</fullName>
    </submittedName>
</protein>
<dbReference type="AlphaFoldDB" id="A0A699YIC9"/>
<keyword evidence="2" id="KW-1185">Reference proteome</keyword>
<gene>
    <name evidence="1" type="ORF">HaLaN_04335</name>
</gene>